<dbReference type="NCBIfam" id="TIGR01003">
    <property type="entry name" value="PTS_HPr_family"/>
    <property type="match status" value="1"/>
</dbReference>
<organism evidence="5 6">
    <name type="scientific">Mangrovihabitans endophyticus</name>
    <dbReference type="NCBI Taxonomy" id="1751298"/>
    <lineage>
        <taxon>Bacteria</taxon>
        <taxon>Bacillati</taxon>
        <taxon>Actinomycetota</taxon>
        <taxon>Actinomycetes</taxon>
        <taxon>Micromonosporales</taxon>
        <taxon>Micromonosporaceae</taxon>
        <taxon>Mangrovihabitans</taxon>
    </lineage>
</organism>
<evidence type="ECO:0000313" key="6">
    <source>
        <dbReference type="Proteomes" id="UP000656042"/>
    </source>
</evidence>
<keyword evidence="6" id="KW-1185">Reference proteome</keyword>
<dbReference type="Pfam" id="PF00381">
    <property type="entry name" value="PTS-HPr"/>
    <property type="match status" value="1"/>
</dbReference>
<dbReference type="RefSeq" id="WP_189080294.1">
    <property type="nucleotide sequence ID" value="NZ_BMMX01000015.1"/>
</dbReference>
<dbReference type="EMBL" id="BMMX01000015">
    <property type="protein sequence ID" value="GGK97807.1"/>
    <property type="molecule type" value="Genomic_DNA"/>
</dbReference>
<proteinExistence type="predicted"/>
<dbReference type="InterPro" id="IPR050399">
    <property type="entry name" value="HPr"/>
</dbReference>
<dbReference type="PRINTS" id="PR00107">
    <property type="entry name" value="PHOSPHOCPHPR"/>
</dbReference>
<keyword evidence="3" id="KW-0598">Phosphotransferase system</keyword>
<evidence type="ECO:0000256" key="2">
    <source>
        <dbReference type="ARBA" id="ARBA00022490"/>
    </source>
</evidence>
<reference evidence="5" key="2">
    <citation type="submission" date="2020-09" db="EMBL/GenBank/DDBJ databases">
        <authorList>
            <person name="Sun Q."/>
            <person name="Zhou Y."/>
        </authorList>
    </citation>
    <scope>NUCLEOTIDE SEQUENCE</scope>
    <source>
        <strain evidence="5">CGMCC 4.7299</strain>
    </source>
</reference>
<comment type="subcellular location">
    <subcellularLocation>
        <location evidence="1">Cytoplasm</location>
    </subcellularLocation>
</comment>
<dbReference type="GO" id="GO:0009401">
    <property type="term" value="P:phosphoenolpyruvate-dependent sugar phosphotransferase system"/>
    <property type="evidence" value="ECO:0007669"/>
    <property type="project" value="UniProtKB-KW"/>
</dbReference>
<dbReference type="InterPro" id="IPR000032">
    <property type="entry name" value="HPr-like"/>
</dbReference>
<protein>
    <submittedName>
        <fullName evidence="5">Phosphotransferase</fullName>
    </submittedName>
</protein>
<dbReference type="InterPro" id="IPR035895">
    <property type="entry name" value="HPr-like_sf"/>
</dbReference>
<comment type="caution">
    <text evidence="5">The sequence shown here is derived from an EMBL/GenBank/DDBJ whole genome shotgun (WGS) entry which is preliminary data.</text>
</comment>
<dbReference type="PROSITE" id="PS51350">
    <property type="entry name" value="PTS_HPR_DOM"/>
    <property type="match status" value="1"/>
</dbReference>
<dbReference type="AlphaFoldDB" id="A0A8J3FP94"/>
<dbReference type="PANTHER" id="PTHR33705">
    <property type="entry name" value="PHOSPHOCARRIER PROTEIN HPR"/>
    <property type="match status" value="1"/>
</dbReference>
<sequence>MMRTVALGTSTGLHMRAAATIARAAAVLGVPVTVRVPGRPPVPADSLLALLTLGAGRGTELVLEAFGEGAPSALDRLADLLERDLDAEGAHG</sequence>
<evidence type="ECO:0000256" key="3">
    <source>
        <dbReference type="ARBA" id="ARBA00022683"/>
    </source>
</evidence>
<evidence type="ECO:0000313" key="5">
    <source>
        <dbReference type="EMBL" id="GGK97807.1"/>
    </source>
</evidence>
<evidence type="ECO:0000259" key="4">
    <source>
        <dbReference type="PROSITE" id="PS51350"/>
    </source>
</evidence>
<gene>
    <name evidence="5" type="ORF">GCM10012284_35040</name>
</gene>
<feature type="domain" description="HPr" evidence="4">
    <location>
        <begin position="1"/>
        <end position="88"/>
    </location>
</feature>
<reference evidence="5" key="1">
    <citation type="journal article" date="2014" name="Int. J. Syst. Evol. Microbiol.">
        <title>Complete genome sequence of Corynebacterium casei LMG S-19264T (=DSM 44701T), isolated from a smear-ripened cheese.</title>
        <authorList>
            <consortium name="US DOE Joint Genome Institute (JGI-PGF)"/>
            <person name="Walter F."/>
            <person name="Albersmeier A."/>
            <person name="Kalinowski J."/>
            <person name="Ruckert C."/>
        </authorList>
    </citation>
    <scope>NUCLEOTIDE SEQUENCE</scope>
    <source>
        <strain evidence="5">CGMCC 4.7299</strain>
    </source>
</reference>
<dbReference type="PANTHER" id="PTHR33705:SF2">
    <property type="entry name" value="PHOSPHOCARRIER PROTEIN NPR"/>
    <property type="match status" value="1"/>
</dbReference>
<keyword evidence="2" id="KW-0963">Cytoplasm</keyword>
<dbReference type="GO" id="GO:0005737">
    <property type="term" value="C:cytoplasm"/>
    <property type="evidence" value="ECO:0007669"/>
    <property type="project" value="UniProtKB-SubCell"/>
</dbReference>
<evidence type="ECO:0000256" key="1">
    <source>
        <dbReference type="ARBA" id="ARBA00004496"/>
    </source>
</evidence>
<dbReference type="SUPFAM" id="SSF55594">
    <property type="entry name" value="HPr-like"/>
    <property type="match status" value="1"/>
</dbReference>
<name>A0A8J3FP94_9ACTN</name>
<accession>A0A8J3FP94</accession>
<dbReference type="Proteomes" id="UP000656042">
    <property type="component" value="Unassembled WGS sequence"/>
</dbReference>
<dbReference type="Gene3D" id="3.30.1340.10">
    <property type="entry name" value="HPr-like"/>
    <property type="match status" value="1"/>
</dbReference>